<organism evidence="2">
    <name type="scientific">Salmonella enterica subsp. enterica serovar Lattenkamp</name>
    <dbReference type="NCBI Taxonomy" id="2564671"/>
    <lineage>
        <taxon>Bacteria</taxon>
        <taxon>Pseudomonadati</taxon>
        <taxon>Pseudomonadota</taxon>
        <taxon>Gammaproteobacteria</taxon>
        <taxon>Enterobacterales</taxon>
        <taxon>Enterobacteriaceae</taxon>
        <taxon>Salmonella</taxon>
    </lineage>
</organism>
<protein>
    <recommendedName>
        <fullName evidence="4">Fimbrial protein</fullName>
    </recommendedName>
</protein>
<evidence type="ECO:0008006" key="4">
    <source>
        <dbReference type="Google" id="ProtNLM"/>
    </source>
</evidence>
<evidence type="ECO:0000313" key="2">
    <source>
        <dbReference type="EMBL" id="EBW4471947.1"/>
    </source>
</evidence>
<dbReference type="Proteomes" id="UP000839639">
    <property type="component" value="Unassembled WGS sequence"/>
</dbReference>
<dbReference type="EMBL" id="AAHIJD010000100">
    <property type="protein sequence ID" value="EBW4471947.1"/>
    <property type="molecule type" value="Genomic_DNA"/>
</dbReference>
<evidence type="ECO:0000256" key="1">
    <source>
        <dbReference type="SAM" id="SignalP"/>
    </source>
</evidence>
<dbReference type="AlphaFoldDB" id="A0A5W2M0Z3"/>
<feature type="signal peptide" evidence="1">
    <location>
        <begin position="1"/>
        <end position="21"/>
    </location>
</feature>
<reference evidence="3" key="3">
    <citation type="submission" date="2018-07" db="EMBL/GenBank/DDBJ databases">
        <authorList>
            <consortium name="NCBI Pathogen Detection Project"/>
        </authorList>
    </citation>
    <scope>NUCLEOTIDE SEQUENCE</scope>
    <source>
        <strain evidence="3">10-8458</strain>
    </source>
</reference>
<dbReference type="EMBL" id="DAASNA010000028">
    <property type="protein sequence ID" value="HAE6197381.1"/>
    <property type="molecule type" value="Genomic_DNA"/>
</dbReference>
<reference evidence="3" key="1">
    <citation type="journal article" date="2018" name="Genome Biol.">
        <title>SKESA: strategic k-mer extension for scrupulous assemblies.</title>
        <authorList>
            <person name="Souvorov A."/>
            <person name="Agarwala R."/>
            <person name="Lipman D.J."/>
        </authorList>
    </citation>
    <scope>NUCLEOTIDE SEQUENCE</scope>
    <source>
        <strain evidence="3">10-8458</strain>
    </source>
</reference>
<name>A0A5W2M0Z3_SALET</name>
<evidence type="ECO:0000313" key="3">
    <source>
        <dbReference type="EMBL" id="HAE6197381.1"/>
    </source>
</evidence>
<keyword evidence="1" id="KW-0732">Signal</keyword>
<feature type="chain" id="PRO_5036153606" description="Fimbrial protein" evidence="1">
    <location>
        <begin position="22"/>
        <end position="189"/>
    </location>
</feature>
<sequence>MNKLQTLLLVASLSIGHYALADYTECNVLLTPTTQDYGRIHKDELNFTATDKGQAAALHKRQAQLTVTCPEEKEVFDLTFLGNMTPNNDLAFSETGKVILTLDNLTADTGSVFLKRTVGKELSTEPVSSLRIYMGDRIKLVDTAGLPLSLQSFRATVEIEPWVAESTYNDLANDKKLEGSLTVRIEPAE</sequence>
<accession>A0A5W2M0Z3</accession>
<proteinExistence type="predicted"/>
<comment type="caution">
    <text evidence="2">The sequence shown here is derived from an EMBL/GenBank/DDBJ whole genome shotgun (WGS) entry which is preliminary data.</text>
</comment>
<gene>
    <name evidence="2" type="ORF">DPK62_26035</name>
    <name evidence="3" type="ORF">G4I95_004685</name>
</gene>
<reference evidence="2" key="2">
    <citation type="submission" date="2018-06" db="EMBL/GenBank/DDBJ databases">
        <authorList>
            <person name="Ashton P.M."/>
            <person name="Dallman T."/>
            <person name="Nair S."/>
            <person name="De Pinna E."/>
            <person name="Peters T."/>
            <person name="Grant K."/>
        </authorList>
    </citation>
    <scope>NUCLEOTIDE SEQUENCE [LARGE SCALE GENOMIC DNA]</scope>
    <source>
        <strain evidence="2">149361</strain>
    </source>
</reference>